<keyword evidence="2" id="KW-0732">Signal</keyword>
<evidence type="ECO:0000256" key="2">
    <source>
        <dbReference type="ARBA" id="ARBA00022729"/>
    </source>
</evidence>
<dbReference type="PANTHER" id="PTHR30535">
    <property type="entry name" value="VITAMIN B12-BINDING PROTEIN"/>
    <property type="match status" value="1"/>
</dbReference>
<comment type="caution">
    <text evidence="6">The sequence shown here is derived from an EMBL/GenBank/DDBJ whole genome shotgun (WGS) entry which is preliminary data.</text>
</comment>
<dbReference type="OrthoDB" id="9816357at2"/>
<dbReference type="AlphaFoldDB" id="A0A3R9QJX6"/>
<keyword evidence="3" id="KW-0175">Coiled coil</keyword>
<feature type="region of interest" description="Disordered" evidence="4">
    <location>
        <begin position="21"/>
        <end position="61"/>
    </location>
</feature>
<protein>
    <submittedName>
        <fullName evidence="6">ABC transporter substrate-binding protein</fullName>
    </submittedName>
</protein>
<reference evidence="6 7" key="1">
    <citation type="submission" date="2018-10" db="EMBL/GenBank/DDBJ databases">
        <title>Draft genome sequence of Bacillus salarius IM0101, isolated from a hypersaline soil in Inner Mongolia, China.</title>
        <authorList>
            <person name="Yamprayoonswat W."/>
            <person name="Boonvisut S."/>
            <person name="Jumpathong W."/>
            <person name="Sittihan S."/>
            <person name="Ruangsuj P."/>
            <person name="Wanthongcharoen S."/>
            <person name="Thongpramul N."/>
            <person name="Pimmason S."/>
            <person name="Yu B."/>
            <person name="Yasawong M."/>
        </authorList>
    </citation>
    <scope>NUCLEOTIDE SEQUENCE [LARGE SCALE GENOMIC DNA]</scope>
    <source>
        <strain evidence="6 7">IM0101</strain>
    </source>
</reference>
<feature type="coiled-coil region" evidence="3">
    <location>
        <begin position="179"/>
        <end position="209"/>
    </location>
</feature>
<evidence type="ECO:0000313" key="7">
    <source>
        <dbReference type="Proteomes" id="UP000275076"/>
    </source>
</evidence>
<dbReference type="PANTHER" id="PTHR30535:SF34">
    <property type="entry name" value="MOLYBDATE-BINDING PROTEIN MOLA"/>
    <property type="match status" value="1"/>
</dbReference>
<keyword evidence="7" id="KW-1185">Reference proteome</keyword>
<dbReference type="InterPro" id="IPR002491">
    <property type="entry name" value="ABC_transptr_periplasmic_BD"/>
</dbReference>
<dbReference type="RefSeq" id="WP_125557517.1">
    <property type="nucleotide sequence ID" value="NZ_RBVX01000018.1"/>
</dbReference>
<evidence type="ECO:0000256" key="3">
    <source>
        <dbReference type="SAM" id="Coils"/>
    </source>
</evidence>
<sequence length="331" mass="36264">MKKWLYSTLLSVSLIMITGCGDGQEEQSSEEDTATENGESENNESAEETEFPVEITDATGETLTIEEEPERIVSTVPSNTEIAFALGLEEEIVGVTDFANYPEEATEKESVGGMDFNVETLLSMEPDLVLADASSLQQAESGLEQVEEAGIDVLVVNNATSFEDAYDSMEMIGQASGKTEEAASIVSNMKEDMEEMQEQAQDIPEEEQKKVWMEVQGSPELYTTGQGTFVHEMLETINAENAAAAEEGWVKYSEEEAVALNPDVIITTYGDYSESDPAEEIKARSGWTNVPAVENNEIYDVNNDTVSRPGPRLVEGVRNLAELVYPDVFAE</sequence>
<dbReference type="PROSITE" id="PS51257">
    <property type="entry name" value="PROKAR_LIPOPROTEIN"/>
    <property type="match status" value="1"/>
</dbReference>
<name>A0A3R9QJX6_9BACI</name>
<dbReference type="InterPro" id="IPR054828">
    <property type="entry name" value="Vit_B12_bind_prot"/>
</dbReference>
<gene>
    <name evidence="6" type="ORF">D7Z54_17840</name>
</gene>
<dbReference type="Gene3D" id="3.40.50.1980">
    <property type="entry name" value="Nitrogenase molybdenum iron protein domain"/>
    <property type="match status" value="2"/>
</dbReference>
<dbReference type="InterPro" id="IPR050902">
    <property type="entry name" value="ABC_Transporter_SBP"/>
</dbReference>
<dbReference type="SUPFAM" id="SSF53807">
    <property type="entry name" value="Helical backbone' metal receptor"/>
    <property type="match status" value="1"/>
</dbReference>
<dbReference type="NCBIfam" id="NF038402">
    <property type="entry name" value="TroA_like"/>
    <property type="match status" value="1"/>
</dbReference>
<accession>A0A3R9QJX6</accession>
<dbReference type="CDD" id="cd01143">
    <property type="entry name" value="YvrC"/>
    <property type="match status" value="1"/>
</dbReference>
<dbReference type="PROSITE" id="PS50983">
    <property type="entry name" value="FE_B12_PBP"/>
    <property type="match status" value="1"/>
</dbReference>
<evidence type="ECO:0000259" key="5">
    <source>
        <dbReference type="PROSITE" id="PS50983"/>
    </source>
</evidence>
<evidence type="ECO:0000256" key="1">
    <source>
        <dbReference type="ARBA" id="ARBA00008814"/>
    </source>
</evidence>
<dbReference type="EMBL" id="RBVX01000018">
    <property type="protein sequence ID" value="RSL32058.1"/>
    <property type="molecule type" value="Genomic_DNA"/>
</dbReference>
<feature type="compositionally biased region" description="Acidic residues" evidence="4">
    <location>
        <begin position="23"/>
        <end position="51"/>
    </location>
</feature>
<evidence type="ECO:0000313" key="6">
    <source>
        <dbReference type="EMBL" id="RSL32058.1"/>
    </source>
</evidence>
<comment type="similarity">
    <text evidence="1">Belongs to the bacterial solute-binding protein 8 family.</text>
</comment>
<dbReference type="Pfam" id="PF01497">
    <property type="entry name" value="Peripla_BP_2"/>
    <property type="match status" value="1"/>
</dbReference>
<proteinExistence type="inferred from homology"/>
<organism evidence="6 7">
    <name type="scientific">Salibacterium salarium</name>
    <dbReference type="NCBI Taxonomy" id="284579"/>
    <lineage>
        <taxon>Bacteria</taxon>
        <taxon>Bacillati</taxon>
        <taxon>Bacillota</taxon>
        <taxon>Bacilli</taxon>
        <taxon>Bacillales</taxon>
        <taxon>Bacillaceae</taxon>
    </lineage>
</organism>
<evidence type="ECO:0000256" key="4">
    <source>
        <dbReference type="SAM" id="MobiDB-lite"/>
    </source>
</evidence>
<dbReference type="GO" id="GO:0071281">
    <property type="term" value="P:cellular response to iron ion"/>
    <property type="evidence" value="ECO:0007669"/>
    <property type="project" value="TreeGrafter"/>
</dbReference>
<feature type="domain" description="Fe/B12 periplasmic-binding" evidence="5">
    <location>
        <begin position="71"/>
        <end position="328"/>
    </location>
</feature>
<dbReference type="Proteomes" id="UP000275076">
    <property type="component" value="Unassembled WGS sequence"/>
</dbReference>